<dbReference type="EMBL" id="JBIRUI010000006">
    <property type="protein sequence ID" value="MFI1714948.1"/>
    <property type="molecule type" value="Genomic_DNA"/>
</dbReference>
<dbReference type="RefSeq" id="WP_398709568.1">
    <property type="nucleotide sequence ID" value="NZ_JBIRUI010000006.1"/>
</dbReference>
<accession>A0ABW7U5P1</accession>
<dbReference type="InterPro" id="IPR011008">
    <property type="entry name" value="Dimeric_a/b-barrel"/>
</dbReference>
<evidence type="ECO:0000313" key="2">
    <source>
        <dbReference type="EMBL" id="MFI1714948.1"/>
    </source>
</evidence>
<feature type="domain" description="ABM" evidence="1">
    <location>
        <begin position="2"/>
        <end position="64"/>
    </location>
</feature>
<dbReference type="Gene3D" id="3.30.70.100">
    <property type="match status" value="1"/>
</dbReference>
<gene>
    <name evidence="2" type="ORF">ACH407_15440</name>
</gene>
<dbReference type="SUPFAM" id="SSF54909">
    <property type="entry name" value="Dimeric alpha+beta barrel"/>
    <property type="match status" value="1"/>
</dbReference>
<dbReference type="InterPro" id="IPR007138">
    <property type="entry name" value="ABM_dom"/>
</dbReference>
<organism evidence="2 3">
    <name type="scientific">Streptomyces litmocidini</name>
    <dbReference type="NCBI Taxonomy" id="67318"/>
    <lineage>
        <taxon>Bacteria</taxon>
        <taxon>Bacillati</taxon>
        <taxon>Actinomycetota</taxon>
        <taxon>Actinomycetes</taxon>
        <taxon>Kitasatosporales</taxon>
        <taxon>Streptomycetaceae</taxon>
        <taxon>Streptomyces</taxon>
    </lineage>
</organism>
<comment type="caution">
    <text evidence="2">The sequence shown here is derived from an EMBL/GenBank/DDBJ whole genome shotgun (WGS) entry which is preliminary data.</text>
</comment>
<dbReference type="GO" id="GO:0004497">
    <property type="term" value="F:monooxygenase activity"/>
    <property type="evidence" value="ECO:0007669"/>
    <property type="project" value="UniProtKB-KW"/>
</dbReference>
<keyword evidence="2" id="KW-0503">Monooxygenase</keyword>
<evidence type="ECO:0000313" key="3">
    <source>
        <dbReference type="Proteomes" id="UP001611339"/>
    </source>
</evidence>
<protein>
    <submittedName>
        <fullName evidence="2">Antibiotic biosynthesis monooxygenase family protein</fullName>
        <ecNumber evidence="2">1.14.-.-</ecNumber>
    </submittedName>
</protein>
<sequence length="201" mass="21845">MYVRTIYAIGDPAKIDACVDELREEAPRALAGQPGYRGFALFADRELGKILTGSWWESEEAVRNSDEQLKERRATMLAPFADTVTVDSWEAAVFTPTAQVGPGAGFRLTRFEIDPSDADLLVETFRSATLPKVQAIAGFETAAMLLDRAGGRGSVGVIYTDQAALAASRGKQSAARSEAVAKARVSIRSIEEFEVVTLERR</sequence>
<keyword evidence="2" id="KW-0560">Oxidoreductase</keyword>
<evidence type="ECO:0000259" key="1">
    <source>
        <dbReference type="Pfam" id="PF03992"/>
    </source>
</evidence>
<dbReference type="EC" id="1.14.-.-" evidence="2"/>
<keyword evidence="3" id="KW-1185">Reference proteome</keyword>
<dbReference type="Pfam" id="PF03992">
    <property type="entry name" value="ABM"/>
    <property type="match status" value="1"/>
</dbReference>
<name>A0ABW7U5P1_9ACTN</name>
<dbReference type="Proteomes" id="UP001611339">
    <property type="component" value="Unassembled WGS sequence"/>
</dbReference>
<proteinExistence type="predicted"/>
<reference evidence="2 3" key="1">
    <citation type="submission" date="2024-10" db="EMBL/GenBank/DDBJ databases">
        <title>The Natural Products Discovery Center: Release of the First 8490 Sequenced Strains for Exploring Actinobacteria Biosynthetic Diversity.</title>
        <authorList>
            <person name="Kalkreuter E."/>
            <person name="Kautsar S.A."/>
            <person name="Yang D."/>
            <person name="Bader C.D."/>
            <person name="Teijaro C.N."/>
            <person name="Fluegel L."/>
            <person name="Davis C.M."/>
            <person name="Simpson J.R."/>
            <person name="Lauterbach L."/>
            <person name="Steele A.D."/>
            <person name="Gui C."/>
            <person name="Meng S."/>
            <person name="Li G."/>
            <person name="Viehrig K."/>
            <person name="Ye F."/>
            <person name="Su P."/>
            <person name="Kiefer A.F."/>
            <person name="Nichols A."/>
            <person name="Cepeda A.J."/>
            <person name="Yan W."/>
            <person name="Fan B."/>
            <person name="Jiang Y."/>
            <person name="Adhikari A."/>
            <person name="Zheng C.-J."/>
            <person name="Schuster L."/>
            <person name="Cowan T.M."/>
            <person name="Smanski M.J."/>
            <person name="Chevrette M.G."/>
            <person name="De Carvalho L.P.S."/>
            <person name="Shen B."/>
        </authorList>
    </citation>
    <scope>NUCLEOTIDE SEQUENCE [LARGE SCALE GENOMIC DNA]</scope>
    <source>
        <strain evidence="2 3">NPDC020602</strain>
    </source>
</reference>